<sequence length="276" mass="31508">MTSRHHNEVTESTTLLLQFQSLKKCAAEFKPGCTLFEDDPHEGRPNSATTLETIEKASKVGATFAECRSKENGKQHLQQGLNCFKKDPKDFVCNLSPWNNKNRNQKSVETVSGSRWFSAKESKVDRICLKGHGQCVFGCQRDPVNITPTSFTSWMSKFAWPSLRMEEKSSFPRTLHLLTKVLAMRKMWDYRYDLLGHPPYSPDLHFAFNEEVERAIDEYFNSLPDSFLERNNDNVCNVLGKDDFSSVLKLGHANFDIQLSLAVLHVGHLRTTCNQV</sequence>
<organism evidence="1 2">
    <name type="scientific">Cordylochernes scorpioides</name>
    <dbReference type="NCBI Taxonomy" id="51811"/>
    <lineage>
        <taxon>Eukaryota</taxon>
        <taxon>Metazoa</taxon>
        <taxon>Ecdysozoa</taxon>
        <taxon>Arthropoda</taxon>
        <taxon>Chelicerata</taxon>
        <taxon>Arachnida</taxon>
        <taxon>Pseudoscorpiones</taxon>
        <taxon>Cheliferoidea</taxon>
        <taxon>Chernetidae</taxon>
        <taxon>Cordylochernes</taxon>
    </lineage>
</organism>
<protein>
    <submittedName>
        <fullName evidence="1">Uncharacterized protein</fullName>
    </submittedName>
</protein>
<dbReference type="Proteomes" id="UP001235939">
    <property type="component" value="Chromosome X"/>
</dbReference>
<gene>
    <name evidence="1" type="ORF">LAZ67_X003628</name>
</gene>
<evidence type="ECO:0000313" key="1">
    <source>
        <dbReference type="EMBL" id="UYV84820.1"/>
    </source>
</evidence>
<name>A0ABY6LU97_9ARAC</name>
<dbReference type="EMBL" id="CP092886">
    <property type="protein sequence ID" value="UYV84820.1"/>
    <property type="molecule type" value="Genomic_DNA"/>
</dbReference>
<accession>A0ABY6LU97</accession>
<reference evidence="1 2" key="1">
    <citation type="submission" date="2022-03" db="EMBL/GenBank/DDBJ databases">
        <title>A chromosomal length assembly of Cordylochernes scorpioides.</title>
        <authorList>
            <person name="Zeh D."/>
            <person name="Zeh J."/>
        </authorList>
    </citation>
    <scope>NUCLEOTIDE SEQUENCE [LARGE SCALE GENOMIC DNA]</scope>
    <source>
        <strain evidence="1">IN4F17</strain>
        <tissue evidence="1">Whole Body</tissue>
    </source>
</reference>
<evidence type="ECO:0000313" key="2">
    <source>
        <dbReference type="Proteomes" id="UP001235939"/>
    </source>
</evidence>
<keyword evidence="2" id="KW-1185">Reference proteome</keyword>
<proteinExistence type="predicted"/>